<evidence type="ECO:0000256" key="1">
    <source>
        <dbReference type="SAM" id="Coils"/>
    </source>
</evidence>
<comment type="caution">
    <text evidence="3">The sequence shown here is derived from an EMBL/GenBank/DDBJ whole genome shotgun (WGS) entry which is preliminary data.</text>
</comment>
<name>A0A7J7MKL3_9MAGN</name>
<dbReference type="OrthoDB" id="784967at2759"/>
<dbReference type="AlphaFoldDB" id="A0A7J7MKL3"/>
<accession>A0A7J7MKL3</accession>
<keyword evidence="4" id="KW-1185">Reference proteome</keyword>
<evidence type="ECO:0000313" key="3">
    <source>
        <dbReference type="EMBL" id="KAF6155411.1"/>
    </source>
</evidence>
<feature type="coiled-coil region" evidence="1">
    <location>
        <begin position="89"/>
        <end position="116"/>
    </location>
</feature>
<evidence type="ECO:0000313" key="4">
    <source>
        <dbReference type="Proteomes" id="UP000541444"/>
    </source>
</evidence>
<dbReference type="PANTHER" id="PTHR46265:SF2">
    <property type="entry name" value="RHO GTPASE-ACTIVATING PROTEIN 7"/>
    <property type="match status" value="1"/>
</dbReference>
<feature type="compositionally biased region" description="Polar residues" evidence="2">
    <location>
        <begin position="36"/>
        <end position="53"/>
    </location>
</feature>
<feature type="region of interest" description="Disordered" evidence="2">
    <location>
        <begin position="23"/>
        <end position="86"/>
    </location>
</feature>
<gene>
    <name evidence="3" type="ORF">GIB67_019937</name>
</gene>
<organism evidence="3 4">
    <name type="scientific">Kingdonia uniflora</name>
    <dbReference type="NCBI Taxonomy" id="39325"/>
    <lineage>
        <taxon>Eukaryota</taxon>
        <taxon>Viridiplantae</taxon>
        <taxon>Streptophyta</taxon>
        <taxon>Embryophyta</taxon>
        <taxon>Tracheophyta</taxon>
        <taxon>Spermatophyta</taxon>
        <taxon>Magnoliopsida</taxon>
        <taxon>Ranunculales</taxon>
        <taxon>Circaeasteraceae</taxon>
        <taxon>Kingdonia</taxon>
    </lineage>
</organism>
<dbReference type="Proteomes" id="UP000541444">
    <property type="component" value="Unassembled WGS sequence"/>
</dbReference>
<dbReference type="PANTHER" id="PTHR46265">
    <property type="entry name" value="RHO GTPASE-ACTIVATING PROTEIN 7"/>
    <property type="match status" value="1"/>
</dbReference>
<evidence type="ECO:0000256" key="2">
    <source>
        <dbReference type="SAM" id="MobiDB-lite"/>
    </source>
</evidence>
<proteinExistence type="predicted"/>
<sequence length="136" mass="15086">MIQESSSSGANWRKIKGQFLQSASNGRQLSRKQFVDSPSVSDSKSTEATTSVSVDELSGVDSAAMPSISREVEGAEYPRQPPSTASSALIELTTRLDFFKERRSQLMEQLHNLDINYKTPSPTRDLIYKQSSPPWS</sequence>
<keyword evidence="1" id="KW-0175">Coiled coil</keyword>
<reference evidence="3 4" key="1">
    <citation type="journal article" date="2020" name="IScience">
        <title>Genome Sequencing of the Endangered Kingdonia uniflora (Circaeasteraceae, Ranunculales) Reveals Potential Mechanisms of Evolutionary Specialization.</title>
        <authorList>
            <person name="Sun Y."/>
            <person name="Deng T."/>
            <person name="Zhang A."/>
            <person name="Moore M.J."/>
            <person name="Landis J.B."/>
            <person name="Lin N."/>
            <person name="Zhang H."/>
            <person name="Zhang X."/>
            <person name="Huang J."/>
            <person name="Zhang X."/>
            <person name="Sun H."/>
            <person name="Wang H."/>
        </authorList>
    </citation>
    <scope>NUCLEOTIDE SEQUENCE [LARGE SCALE GENOMIC DNA]</scope>
    <source>
        <strain evidence="3">TB1705</strain>
        <tissue evidence="3">Leaf</tissue>
    </source>
</reference>
<dbReference type="InterPro" id="IPR052799">
    <property type="entry name" value="Rho_GAP_Regulators"/>
</dbReference>
<protein>
    <submittedName>
        <fullName evidence="3">Uncharacterized protein</fullName>
    </submittedName>
</protein>
<dbReference type="EMBL" id="JACGCM010001428">
    <property type="protein sequence ID" value="KAF6155411.1"/>
    <property type="molecule type" value="Genomic_DNA"/>
</dbReference>